<comment type="similarity">
    <text evidence="6">Belongs to the immunoglobulin superfamily. MyBP family.</text>
</comment>
<dbReference type="PRINTS" id="PR00014">
    <property type="entry name" value="FNTYPEIII"/>
</dbReference>
<dbReference type="InterPro" id="IPR003599">
    <property type="entry name" value="Ig_sub"/>
</dbReference>
<evidence type="ECO:0000259" key="11">
    <source>
        <dbReference type="PROSITE" id="PS50835"/>
    </source>
</evidence>
<dbReference type="Pfam" id="PF07679">
    <property type="entry name" value="I-set"/>
    <property type="match status" value="2"/>
</dbReference>
<accession>A0AA35KI94</accession>
<feature type="domain" description="Fibronectin type-III" evidence="12">
    <location>
        <begin position="73"/>
        <end position="168"/>
    </location>
</feature>
<dbReference type="PANTHER" id="PTHR13817">
    <property type="entry name" value="TITIN"/>
    <property type="match status" value="1"/>
</dbReference>
<evidence type="ECO:0000256" key="8">
    <source>
        <dbReference type="ARBA" id="ARBA00071968"/>
    </source>
</evidence>
<comment type="function">
    <text evidence="7">Binds to myosin; probably involved in interaction with thick myofilaments in the A-band.</text>
</comment>
<feature type="region of interest" description="Disordered" evidence="10">
    <location>
        <begin position="1"/>
        <end position="81"/>
    </location>
</feature>
<evidence type="ECO:0000313" key="14">
    <source>
        <dbReference type="Proteomes" id="UP001178461"/>
    </source>
</evidence>
<sequence>MSEQEAAPTAPPEAAPSEEPASAPAEPTPAAPGPDVTAAAAAAEAPAPAPPAAQSAPPTAPAKKKPKEGTPSSPLNLTVDDVNDNSVTLTWDAPEVVGHSGLDGYVVEHCKYGTTDWVAANTKPFLSTRYVIRDLTSGDKLIIRVKAVKGDGVSEPAVLDQPLLIREVLEQPKIRLPRYLRDLYMKTVGDVLNLMIPFRGKPKPQVTWTKDGQPLDPKRMHLRNSERDSVLFIRQLQRSDSGKYEISVKILDELEDKATINLQVIERPGPPENLKLVDVWGFNVALEWSPPKDNGNADLKGYTVQKADKKTGQWFTVMEHYNRTNCTVSDLIIGNSYSFRVFSENPCGLSEKPAVCKDVAHIKKSAITYKAEKYNSKDLSEPPKFTQPLTDRTTTRGYSTQLVCCVRGFPKPKVIWMKNQMEIGEDPRYLALMNQGICSLEIRKPSPFDGGVYTCKAVNPLGEASVNCKLNVTGMYLITELFALGLPILMQLLRFSKGTATILGEFYCGLESFVPDGNSNHSHVTNYFSLLERCD</sequence>
<feature type="domain" description="Fibronectin type-III" evidence="12">
    <location>
        <begin position="270"/>
        <end position="365"/>
    </location>
</feature>
<dbReference type="PROSITE" id="PS50835">
    <property type="entry name" value="IG_LIKE"/>
    <property type="match status" value="2"/>
</dbReference>
<dbReference type="FunFam" id="2.60.40.10:FF:000062">
    <property type="entry name" value="Myosin-binding protein C, slow type"/>
    <property type="match status" value="1"/>
</dbReference>
<feature type="domain" description="Ig-like" evidence="11">
    <location>
        <begin position="172"/>
        <end position="261"/>
    </location>
</feature>
<dbReference type="GO" id="GO:0007155">
    <property type="term" value="P:cell adhesion"/>
    <property type="evidence" value="ECO:0007669"/>
    <property type="project" value="UniProtKB-KW"/>
</dbReference>
<reference evidence="13" key="1">
    <citation type="submission" date="2022-12" db="EMBL/GenBank/DDBJ databases">
        <authorList>
            <person name="Alioto T."/>
            <person name="Alioto T."/>
            <person name="Gomez Garrido J."/>
        </authorList>
    </citation>
    <scope>NUCLEOTIDE SEQUENCE</scope>
</reference>
<feature type="domain" description="Ig-like" evidence="11">
    <location>
        <begin position="383"/>
        <end position="473"/>
    </location>
</feature>
<dbReference type="SMART" id="SM00060">
    <property type="entry name" value="FN3"/>
    <property type="match status" value="2"/>
</dbReference>
<dbReference type="EMBL" id="OX395131">
    <property type="protein sequence ID" value="CAI5777942.1"/>
    <property type="molecule type" value="Genomic_DNA"/>
</dbReference>
<evidence type="ECO:0000259" key="12">
    <source>
        <dbReference type="PROSITE" id="PS50853"/>
    </source>
</evidence>
<feature type="compositionally biased region" description="Low complexity" evidence="10">
    <location>
        <begin position="15"/>
        <end position="25"/>
    </location>
</feature>
<keyword evidence="1" id="KW-0787">Thick filament</keyword>
<keyword evidence="2" id="KW-0677">Repeat</keyword>
<evidence type="ECO:0000256" key="3">
    <source>
        <dbReference type="ARBA" id="ARBA00022889"/>
    </source>
</evidence>
<dbReference type="SMART" id="SM00409">
    <property type="entry name" value="IG"/>
    <property type="match status" value="2"/>
</dbReference>
<evidence type="ECO:0000256" key="6">
    <source>
        <dbReference type="ARBA" id="ARBA00038352"/>
    </source>
</evidence>
<dbReference type="GO" id="GO:0045214">
    <property type="term" value="P:sarcomere organization"/>
    <property type="evidence" value="ECO:0007669"/>
    <property type="project" value="TreeGrafter"/>
</dbReference>
<keyword evidence="14" id="KW-1185">Reference proteome</keyword>
<dbReference type="Pfam" id="PF00041">
    <property type="entry name" value="fn3"/>
    <property type="match status" value="2"/>
</dbReference>
<evidence type="ECO:0000313" key="13">
    <source>
        <dbReference type="EMBL" id="CAI5777942.1"/>
    </source>
</evidence>
<dbReference type="InterPro" id="IPR036116">
    <property type="entry name" value="FN3_sf"/>
</dbReference>
<dbReference type="InterPro" id="IPR013098">
    <property type="entry name" value="Ig_I-set"/>
</dbReference>
<evidence type="ECO:0000256" key="2">
    <source>
        <dbReference type="ARBA" id="ARBA00022737"/>
    </source>
</evidence>
<evidence type="ECO:0000256" key="7">
    <source>
        <dbReference type="ARBA" id="ARBA00060255"/>
    </source>
</evidence>
<feature type="compositionally biased region" description="Low complexity" evidence="10">
    <location>
        <begin position="33"/>
        <end position="57"/>
    </location>
</feature>
<dbReference type="InterPro" id="IPR003598">
    <property type="entry name" value="Ig_sub2"/>
</dbReference>
<dbReference type="Proteomes" id="UP001178461">
    <property type="component" value="Chromosome 6"/>
</dbReference>
<organism evidence="13 14">
    <name type="scientific">Podarcis lilfordi</name>
    <name type="common">Lilford's wall lizard</name>
    <dbReference type="NCBI Taxonomy" id="74358"/>
    <lineage>
        <taxon>Eukaryota</taxon>
        <taxon>Metazoa</taxon>
        <taxon>Chordata</taxon>
        <taxon>Craniata</taxon>
        <taxon>Vertebrata</taxon>
        <taxon>Euteleostomi</taxon>
        <taxon>Lepidosauria</taxon>
        <taxon>Squamata</taxon>
        <taxon>Bifurcata</taxon>
        <taxon>Unidentata</taxon>
        <taxon>Episquamata</taxon>
        <taxon>Laterata</taxon>
        <taxon>Lacertibaenia</taxon>
        <taxon>Lacertidae</taxon>
        <taxon>Podarcis</taxon>
    </lineage>
</organism>
<dbReference type="SMART" id="SM00408">
    <property type="entry name" value="IGc2"/>
    <property type="match status" value="2"/>
</dbReference>
<dbReference type="PANTHER" id="PTHR13817:SF49">
    <property type="entry name" value="MYOSIN-BINDING PROTEIN H"/>
    <property type="match status" value="1"/>
</dbReference>
<dbReference type="FunFam" id="2.60.40.10:FF:000557">
    <property type="entry name" value="Myosin binding protein Ha"/>
    <property type="match status" value="1"/>
</dbReference>
<dbReference type="PROSITE" id="PS50853">
    <property type="entry name" value="FN3"/>
    <property type="match status" value="2"/>
</dbReference>
<keyword evidence="3" id="KW-0130">Cell adhesion</keyword>
<dbReference type="CDD" id="cd00063">
    <property type="entry name" value="FN3"/>
    <property type="match status" value="2"/>
</dbReference>
<dbReference type="GO" id="GO:0031430">
    <property type="term" value="C:M band"/>
    <property type="evidence" value="ECO:0007669"/>
    <property type="project" value="TreeGrafter"/>
</dbReference>
<evidence type="ECO:0000256" key="10">
    <source>
        <dbReference type="SAM" id="MobiDB-lite"/>
    </source>
</evidence>
<dbReference type="InterPro" id="IPR050964">
    <property type="entry name" value="Striated_Muscle_Regulatory"/>
</dbReference>
<dbReference type="Gene3D" id="2.60.40.10">
    <property type="entry name" value="Immunoglobulins"/>
    <property type="match status" value="4"/>
</dbReference>
<dbReference type="FunFam" id="2.60.40.10:FF:000225">
    <property type="entry name" value="Myosin-binding protein C, cardiac-type"/>
    <property type="match status" value="1"/>
</dbReference>
<dbReference type="SUPFAM" id="SSF48726">
    <property type="entry name" value="Immunoglobulin"/>
    <property type="match status" value="2"/>
</dbReference>
<protein>
    <recommendedName>
        <fullName evidence="8">Myosin-binding protein H</fullName>
    </recommendedName>
    <alternativeName>
        <fullName evidence="9">H-protein</fullName>
    </alternativeName>
</protein>
<proteinExistence type="inferred from homology"/>
<evidence type="ECO:0000256" key="9">
    <source>
        <dbReference type="ARBA" id="ARBA00078133"/>
    </source>
</evidence>
<name>A0AA35KI94_9SAUR</name>
<keyword evidence="4" id="KW-0514">Muscle protein</keyword>
<evidence type="ECO:0000256" key="5">
    <source>
        <dbReference type="ARBA" id="ARBA00023319"/>
    </source>
</evidence>
<dbReference type="InterPro" id="IPR003961">
    <property type="entry name" value="FN3_dom"/>
</dbReference>
<dbReference type="GO" id="GO:0032982">
    <property type="term" value="C:myosin filament"/>
    <property type="evidence" value="ECO:0007669"/>
    <property type="project" value="UniProtKB-KW"/>
</dbReference>
<dbReference type="AlphaFoldDB" id="A0AA35KI94"/>
<keyword evidence="5" id="KW-0393">Immunoglobulin domain</keyword>
<dbReference type="InterPro" id="IPR007110">
    <property type="entry name" value="Ig-like_dom"/>
</dbReference>
<dbReference type="InterPro" id="IPR036179">
    <property type="entry name" value="Ig-like_dom_sf"/>
</dbReference>
<dbReference type="InterPro" id="IPR013783">
    <property type="entry name" value="Ig-like_fold"/>
</dbReference>
<gene>
    <name evidence="13" type="ORF">PODLI_1B005674</name>
</gene>
<dbReference type="FunFam" id="2.60.40.10:FF:000031">
    <property type="entry name" value="Myosin-binding protein C, slow type"/>
    <property type="match status" value="1"/>
</dbReference>
<dbReference type="SUPFAM" id="SSF49265">
    <property type="entry name" value="Fibronectin type III"/>
    <property type="match status" value="1"/>
</dbReference>
<evidence type="ECO:0000256" key="4">
    <source>
        <dbReference type="ARBA" id="ARBA00023179"/>
    </source>
</evidence>
<evidence type="ECO:0000256" key="1">
    <source>
        <dbReference type="ARBA" id="ARBA00022433"/>
    </source>
</evidence>
<dbReference type="CDD" id="cd05748">
    <property type="entry name" value="Ig_Titin_like"/>
    <property type="match status" value="1"/>
</dbReference>